<feature type="transmembrane region" description="Helical" evidence="6">
    <location>
        <begin position="679"/>
        <end position="703"/>
    </location>
</feature>
<name>A0ABP8GJP5_9BACT</name>
<dbReference type="PROSITE" id="PS51257">
    <property type="entry name" value="PROKAR_LIPOPROTEIN"/>
    <property type="match status" value="1"/>
</dbReference>
<dbReference type="InterPro" id="IPR025857">
    <property type="entry name" value="MacB_PCD"/>
</dbReference>
<accession>A0ABP8GJP5</accession>
<evidence type="ECO:0000256" key="2">
    <source>
        <dbReference type="ARBA" id="ARBA00022475"/>
    </source>
</evidence>
<evidence type="ECO:0000256" key="5">
    <source>
        <dbReference type="ARBA" id="ARBA00023136"/>
    </source>
</evidence>
<dbReference type="InterPro" id="IPR050250">
    <property type="entry name" value="Macrolide_Exporter_MacB"/>
</dbReference>
<feature type="transmembrane region" description="Helical" evidence="6">
    <location>
        <begin position="339"/>
        <end position="360"/>
    </location>
</feature>
<dbReference type="PANTHER" id="PTHR30572:SF18">
    <property type="entry name" value="ABC-TYPE MACROLIDE FAMILY EXPORT SYSTEM PERMEASE COMPONENT 2"/>
    <property type="match status" value="1"/>
</dbReference>
<organism evidence="9 10">
    <name type="scientific">Flaviaesturariibacter amylovorans</name>
    <dbReference type="NCBI Taxonomy" id="1084520"/>
    <lineage>
        <taxon>Bacteria</taxon>
        <taxon>Pseudomonadati</taxon>
        <taxon>Bacteroidota</taxon>
        <taxon>Chitinophagia</taxon>
        <taxon>Chitinophagales</taxon>
        <taxon>Chitinophagaceae</taxon>
        <taxon>Flaviaestuariibacter</taxon>
    </lineage>
</organism>
<sequence>MIRNYLLTAIRNLLRYKGFSAINIASLSIGIAGCLLLGLFVWDERSYDRFPGADRTYRFYDDRIDPDGNIRMALMPPTFGPYAQAQFPEVEVTARVMAVNGRYLVEAGNKKGYEEGGLMADSSFFRILPLPLRQGDAATALNGRTDIVLSAELAKKYFGNSDPMGQTVLYSKEPYQVTGVLEELPERTHLKFSYLLPLSALDVPAERMQRWGWNQFFTYLRLRPGADANAFIEKFRKAVDPFVNAPDEVSDERHVARLQPLRDVHLGSADFQYEVAERGNGTYVNALSLIAVFVLLIAGFNFVNLATARSMRRAREVGVRKVVGAGRGQLLAQFTVETVFLSFIAVLLASGITALVLPALNQFTGKELSFNPFRTPLLGLGLLLGAVVVGVLAGLYPSLVLARFRPVQVLKGSKGNGGSGRLGLLRQGLVVIQFSLSALLIVCALSVFRQVQYLQQKELGFRKEQVLTFQLPDSFAHNVEALKAELLRSPDVVSATAGYGLPGDIYATDAVTVLRNGGESKTTVLFNGDEDFVKTLGLRIVAGRDFSKAIATDRAEGFLINESAAREFGFGSAQAAVGQPLHWETWSNENPRPVKKGRILGVVKDFHYRSLHDKVGALTLQYWPEYYKMAVKVRTGDMERTLAHVRAAWARFVPDPLDPAFLDDSFGAMYRAEEKLASLLWIFTAMAIFIGCMGLFGLAAYAAEQRVKEIGIRKVLGASLFDLAALLSRSFLGLVALATLLAFPVAWWAMSRWLADFPYRVGLSPWIFALAAGGVLLVALLTVSFQTLKAALGNPVKTLRTE</sequence>
<feature type="transmembrane region" description="Helical" evidence="6">
    <location>
        <begin position="423"/>
        <end position="448"/>
    </location>
</feature>
<feature type="transmembrane region" description="Helical" evidence="6">
    <location>
        <begin position="283"/>
        <end position="303"/>
    </location>
</feature>
<feature type="domain" description="MacB-like periplasmic core" evidence="8">
    <location>
        <begin position="488"/>
        <end position="636"/>
    </location>
</feature>
<evidence type="ECO:0000259" key="8">
    <source>
        <dbReference type="Pfam" id="PF12704"/>
    </source>
</evidence>
<evidence type="ECO:0000256" key="4">
    <source>
        <dbReference type="ARBA" id="ARBA00022989"/>
    </source>
</evidence>
<dbReference type="Proteomes" id="UP001501725">
    <property type="component" value="Unassembled WGS sequence"/>
</dbReference>
<dbReference type="EMBL" id="BAABGY010000006">
    <property type="protein sequence ID" value="GAA4325320.1"/>
    <property type="molecule type" value="Genomic_DNA"/>
</dbReference>
<protein>
    <submittedName>
        <fullName evidence="9">ABC transporter permease</fullName>
    </submittedName>
</protein>
<feature type="transmembrane region" description="Helical" evidence="6">
    <location>
        <begin position="21"/>
        <end position="42"/>
    </location>
</feature>
<dbReference type="InterPro" id="IPR003838">
    <property type="entry name" value="ABC3_permease_C"/>
</dbReference>
<keyword evidence="2" id="KW-1003">Cell membrane</keyword>
<evidence type="ECO:0000256" key="1">
    <source>
        <dbReference type="ARBA" id="ARBA00004651"/>
    </source>
</evidence>
<dbReference type="Pfam" id="PF12704">
    <property type="entry name" value="MacB_PCD"/>
    <property type="match status" value="2"/>
</dbReference>
<feature type="domain" description="ABC3 transporter permease C-terminal" evidence="7">
    <location>
        <begin position="289"/>
        <end position="403"/>
    </location>
</feature>
<evidence type="ECO:0000256" key="3">
    <source>
        <dbReference type="ARBA" id="ARBA00022692"/>
    </source>
</evidence>
<evidence type="ECO:0000313" key="9">
    <source>
        <dbReference type="EMBL" id="GAA4325320.1"/>
    </source>
</evidence>
<gene>
    <name evidence="9" type="ORF">GCM10023184_13220</name>
</gene>
<feature type="transmembrane region" description="Helical" evidence="6">
    <location>
        <begin position="763"/>
        <end position="783"/>
    </location>
</feature>
<reference evidence="10" key="1">
    <citation type="journal article" date="2019" name="Int. J. Syst. Evol. Microbiol.">
        <title>The Global Catalogue of Microorganisms (GCM) 10K type strain sequencing project: providing services to taxonomists for standard genome sequencing and annotation.</title>
        <authorList>
            <consortium name="The Broad Institute Genomics Platform"/>
            <consortium name="The Broad Institute Genome Sequencing Center for Infectious Disease"/>
            <person name="Wu L."/>
            <person name="Ma J."/>
        </authorList>
    </citation>
    <scope>NUCLEOTIDE SEQUENCE [LARGE SCALE GENOMIC DNA]</scope>
    <source>
        <strain evidence="10">JCM 17919</strain>
    </source>
</reference>
<feature type="transmembrane region" description="Helical" evidence="6">
    <location>
        <begin position="715"/>
        <end position="743"/>
    </location>
</feature>
<keyword evidence="3 6" id="KW-0812">Transmembrane</keyword>
<evidence type="ECO:0000259" key="7">
    <source>
        <dbReference type="Pfam" id="PF02687"/>
    </source>
</evidence>
<feature type="transmembrane region" description="Helical" evidence="6">
    <location>
        <begin position="380"/>
        <end position="402"/>
    </location>
</feature>
<comment type="caution">
    <text evidence="9">The sequence shown here is derived from an EMBL/GenBank/DDBJ whole genome shotgun (WGS) entry which is preliminary data.</text>
</comment>
<comment type="subcellular location">
    <subcellularLocation>
        <location evidence="1">Cell membrane</location>
        <topology evidence="1">Multi-pass membrane protein</topology>
    </subcellularLocation>
</comment>
<keyword evidence="4 6" id="KW-1133">Transmembrane helix</keyword>
<dbReference type="PANTHER" id="PTHR30572">
    <property type="entry name" value="MEMBRANE COMPONENT OF TRANSPORTER-RELATED"/>
    <property type="match status" value="1"/>
</dbReference>
<feature type="domain" description="ABC3 transporter permease C-terminal" evidence="7">
    <location>
        <begin position="681"/>
        <end position="791"/>
    </location>
</feature>
<evidence type="ECO:0000313" key="10">
    <source>
        <dbReference type="Proteomes" id="UP001501725"/>
    </source>
</evidence>
<dbReference type="RefSeq" id="WP_345254454.1">
    <property type="nucleotide sequence ID" value="NZ_BAABGY010000006.1"/>
</dbReference>
<dbReference type="Pfam" id="PF02687">
    <property type="entry name" value="FtsX"/>
    <property type="match status" value="2"/>
</dbReference>
<keyword evidence="5 6" id="KW-0472">Membrane</keyword>
<feature type="domain" description="MacB-like periplasmic core" evidence="8">
    <location>
        <begin position="20"/>
        <end position="237"/>
    </location>
</feature>
<evidence type="ECO:0000256" key="6">
    <source>
        <dbReference type="SAM" id="Phobius"/>
    </source>
</evidence>
<keyword evidence="10" id="KW-1185">Reference proteome</keyword>
<proteinExistence type="predicted"/>